<dbReference type="Proteomes" id="UP000664109">
    <property type="component" value="Unassembled WGS sequence"/>
</dbReference>
<dbReference type="InterPro" id="IPR025975">
    <property type="entry name" value="Polysacc_lyase"/>
</dbReference>
<accession>A0ABS2V1G8</accession>
<evidence type="ECO:0000256" key="1">
    <source>
        <dbReference type="SAM" id="SignalP"/>
    </source>
</evidence>
<evidence type="ECO:0000313" key="2">
    <source>
        <dbReference type="EMBL" id="MBM9623676.1"/>
    </source>
</evidence>
<evidence type="ECO:0000313" key="3">
    <source>
        <dbReference type="Proteomes" id="UP000664109"/>
    </source>
</evidence>
<dbReference type="InterPro" id="IPR006311">
    <property type="entry name" value="TAT_signal"/>
</dbReference>
<keyword evidence="1" id="KW-0732">Signal</keyword>
<sequence length="289" mass="31172">MRRTDRRAGRTTGRTTRRTALAAALAATLTPAALATAEAGQHLPGAPAPSSGRAALLSVDYRSGTLDSGVPDLTTTHATAADASSVVPAGDDHAVAHKVTLGDPGYVSDGAPRSESATNAVAGGTFRVGDEHRYEFSLLLQDWKTWEPGESQSGDIVFQGKHAGGNLPSFYLMTKRNGIAFRSPTLDLQTAVVDDFRPYLGRWMRFRVDVKWTDDDTGHYRISTRMPGDSGWTARHAYEGVRTFHPKNPTAFGYLKWGLYRPGQTPENGDVPTRVVHHDDIRVTGLSGG</sequence>
<reference evidence="2 3" key="1">
    <citation type="journal article" date="2016" name="Arch. Microbiol.">
        <title>Streptomyces zhihengii sp. nov., isolated from rhizospheric soil of Psammosilene tunicoides.</title>
        <authorList>
            <person name="Huang M.J."/>
            <person name="Fei J.J."/>
            <person name="Salam N."/>
            <person name="Kim C.J."/>
            <person name="Hozzein W.N."/>
            <person name="Xiao M."/>
            <person name="Huang H.Q."/>
            <person name="Li W.J."/>
        </authorList>
    </citation>
    <scope>NUCLEOTIDE SEQUENCE [LARGE SCALE GENOMIC DNA]</scope>
    <source>
        <strain evidence="2 3">YIM T102</strain>
    </source>
</reference>
<keyword evidence="2" id="KW-0456">Lyase</keyword>
<comment type="caution">
    <text evidence="2">The sequence shown here is derived from an EMBL/GenBank/DDBJ whole genome shotgun (WGS) entry which is preliminary data.</text>
</comment>
<gene>
    <name evidence="2" type="ORF">JE024_34340</name>
</gene>
<dbReference type="Gene3D" id="2.60.120.200">
    <property type="match status" value="1"/>
</dbReference>
<dbReference type="PROSITE" id="PS51318">
    <property type="entry name" value="TAT"/>
    <property type="match status" value="1"/>
</dbReference>
<dbReference type="EMBL" id="JAFEJA010000002">
    <property type="protein sequence ID" value="MBM9623676.1"/>
    <property type="molecule type" value="Genomic_DNA"/>
</dbReference>
<keyword evidence="3" id="KW-1185">Reference proteome</keyword>
<dbReference type="Pfam" id="PF14099">
    <property type="entry name" value="Polysacc_lyase"/>
    <property type="match status" value="1"/>
</dbReference>
<feature type="signal peptide" evidence="1">
    <location>
        <begin position="1"/>
        <end position="35"/>
    </location>
</feature>
<feature type="chain" id="PRO_5047093466" evidence="1">
    <location>
        <begin position="36"/>
        <end position="289"/>
    </location>
</feature>
<proteinExistence type="predicted"/>
<protein>
    <submittedName>
        <fullName evidence="2">Heparin lyase I family protein</fullName>
    </submittedName>
</protein>
<dbReference type="GO" id="GO:0016829">
    <property type="term" value="F:lyase activity"/>
    <property type="evidence" value="ECO:0007669"/>
    <property type="project" value="UniProtKB-KW"/>
</dbReference>
<dbReference type="RefSeq" id="WP_205377773.1">
    <property type="nucleotide sequence ID" value="NZ_JAFEJA010000002.1"/>
</dbReference>
<name>A0ABS2V1G8_9ACTN</name>
<organism evidence="2 3">
    <name type="scientific">Streptomyces zhihengii</name>
    <dbReference type="NCBI Taxonomy" id="1818004"/>
    <lineage>
        <taxon>Bacteria</taxon>
        <taxon>Bacillati</taxon>
        <taxon>Actinomycetota</taxon>
        <taxon>Actinomycetes</taxon>
        <taxon>Kitasatosporales</taxon>
        <taxon>Streptomycetaceae</taxon>
        <taxon>Streptomyces</taxon>
    </lineage>
</organism>